<keyword evidence="12" id="KW-0479">Metal-binding</keyword>
<dbReference type="AlphaFoldDB" id="C1BNI2"/>
<dbReference type="PANTHER" id="PTHR16222">
    <property type="entry name" value="ADP-RIBOSYLGLYCOHYDROLASE"/>
    <property type="match status" value="1"/>
</dbReference>
<evidence type="ECO:0000256" key="1">
    <source>
        <dbReference type="ARBA" id="ARBA00010702"/>
    </source>
</evidence>
<evidence type="ECO:0000256" key="2">
    <source>
        <dbReference type="ARBA" id="ARBA00012255"/>
    </source>
</evidence>
<evidence type="ECO:0000256" key="7">
    <source>
        <dbReference type="ARBA" id="ARBA00042722"/>
    </source>
</evidence>
<comment type="similarity">
    <text evidence="1">Belongs to the ADP-ribosylglycohydrolase family.</text>
</comment>
<proteinExistence type="evidence at transcript level"/>
<dbReference type="GO" id="GO:0005634">
    <property type="term" value="C:nucleus"/>
    <property type="evidence" value="ECO:0007669"/>
    <property type="project" value="TreeGrafter"/>
</dbReference>
<comment type="cofactor">
    <cofactor evidence="12">
        <name>Mg(2+)</name>
        <dbReference type="ChEBI" id="CHEBI:18420"/>
    </cofactor>
    <text evidence="12">Binds 2 magnesium ions per subunit.</text>
</comment>
<feature type="binding site" evidence="12">
    <location>
        <position position="71"/>
    </location>
    <ligand>
        <name>Mg(2+)</name>
        <dbReference type="ChEBI" id="CHEBI:18420"/>
        <label>1</label>
    </ligand>
</feature>
<gene>
    <name evidence="13" type="primary">ARHL2</name>
</gene>
<dbReference type="GO" id="GO:0046872">
    <property type="term" value="F:metal ion binding"/>
    <property type="evidence" value="ECO:0007669"/>
    <property type="project" value="UniProtKB-KW"/>
</dbReference>
<dbReference type="InterPro" id="IPR036705">
    <property type="entry name" value="Ribosyl_crysJ1_sf"/>
</dbReference>
<evidence type="ECO:0000256" key="3">
    <source>
        <dbReference type="ARBA" id="ARBA00022801"/>
    </source>
</evidence>
<evidence type="ECO:0000313" key="13">
    <source>
        <dbReference type="EMBL" id="ACO10585.1"/>
    </source>
</evidence>
<dbReference type="PANTHER" id="PTHR16222:SF24">
    <property type="entry name" value="ADP-RIBOSYLHYDROLASE ARH3"/>
    <property type="match status" value="1"/>
</dbReference>
<reference evidence="13" key="1">
    <citation type="submission" date="2009-03" db="EMBL/GenBank/DDBJ databases">
        <title>Caligus rogercresseyi ESTs and full-length cDNAs.</title>
        <authorList>
            <person name="Yasuike M."/>
            <person name="von Schalburg K."/>
            <person name="Cooper G."/>
            <person name="Leong J."/>
            <person name="Jones S.R.M."/>
            <person name="Koop B.F."/>
        </authorList>
    </citation>
    <scope>NUCLEOTIDE SEQUENCE</scope>
    <source>
        <tissue evidence="13">Whole tissue</tissue>
    </source>
</reference>
<dbReference type="GO" id="GO:0004649">
    <property type="term" value="F:poly(ADP-ribose) glycohydrolase activity"/>
    <property type="evidence" value="ECO:0007669"/>
    <property type="project" value="UniProtKB-EC"/>
</dbReference>
<evidence type="ECO:0000256" key="10">
    <source>
        <dbReference type="ARBA" id="ARBA00043193"/>
    </source>
</evidence>
<evidence type="ECO:0000256" key="8">
    <source>
        <dbReference type="ARBA" id="ARBA00042850"/>
    </source>
</evidence>
<feature type="binding site" evidence="12">
    <location>
        <position position="300"/>
    </location>
    <ligand>
        <name>Mg(2+)</name>
        <dbReference type="ChEBI" id="CHEBI:18420"/>
        <label>1</label>
    </ligand>
</feature>
<feature type="binding site" evidence="12">
    <location>
        <position position="301"/>
    </location>
    <ligand>
        <name>Mg(2+)</name>
        <dbReference type="ChEBI" id="CHEBI:18420"/>
        <label>1</label>
    </ligand>
</feature>
<name>C1BNI2_CALRO</name>
<evidence type="ECO:0000256" key="11">
    <source>
        <dbReference type="ARBA" id="ARBA00049015"/>
    </source>
</evidence>
<evidence type="ECO:0000256" key="5">
    <source>
        <dbReference type="ARBA" id="ARBA00042398"/>
    </source>
</evidence>
<dbReference type="Gene3D" id="1.10.4080.10">
    <property type="entry name" value="ADP-ribosylation/Crystallin J1"/>
    <property type="match status" value="1"/>
</dbReference>
<evidence type="ECO:0000256" key="4">
    <source>
        <dbReference type="ARBA" id="ARBA00041057"/>
    </source>
</evidence>
<dbReference type="InterPro" id="IPR050792">
    <property type="entry name" value="ADP-ribosylglycohydrolase"/>
</dbReference>
<feature type="binding site" evidence="12">
    <location>
        <position position="70"/>
    </location>
    <ligand>
        <name>Mg(2+)</name>
        <dbReference type="ChEBI" id="CHEBI:18420"/>
        <label>1</label>
    </ligand>
</feature>
<keyword evidence="3 13" id="KW-0378">Hydrolase</keyword>
<feature type="binding site" evidence="12">
    <location>
        <position position="298"/>
    </location>
    <ligand>
        <name>Mg(2+)</name>
        <dbReference type="ChEBI" id="CHEBI:18420"/>
        <label>1</label>
    </ligand>
</feature>
<keyword evidence="12" id="KW-0460">Magnesium</keyword>
<dbReference type="EMBL" id="BT076161">
    <property type="protein sequence ID" value="ACO10585.1"/>
    <property type="molecule type" value="mRNA"/>
</dbReference>
<evidence type="ECO:0000256" key="6">
    <source>
        <dbReference type="ARBA" id="ARBA00042471"/>
    </source>
</evidence>
<dbReference type="InterPro" id="IPR005502">
    <property type="entry name" value="Ribosyl_crysJ1"/>
</dbReference>
<sequence length="359" mass="39001">MRQSLRDGFRGCMIGGVIGDAMGSPVECKYWNGISDDRVRIEFGEEDSSPNSQINKRPKMVQGEVKPYTDDTAMARVLGETLLESGKSLPSPRTLATAFYNGYFKEPNRGYGLGVVSVFKALRESKAEFPFAPAEKQFEGSGSYGNGAAMRIHPLALYAHEVLNDSQMLSAVKDASRVTHAHHEGINGALIQSMAVRIALRGEDNLLNILLGLSGDMTEEGSGENDETFASQMQLLQHKLLHPEEDPLDLGNDVSALKSVPSAIYSFLRVREGPSSPFSEVSSPFQRTLMTAVGFGGDTDTIASMAGAIAGAWYGESGIPGALMEQCEWAQGARAMGDALYELYEDRKNKVEDEQLKDN</sequence>
<dbReference type="SUPFAM" id="SSF101478">
    <property type="entry name" value="ADP-ribosylglycohydrolase"/>
    <property type="match status" value="1"/>
</dbReference>
<protein>
    <recommendedName>
        <fullName evidence="4">ADP-ribosylhydrolase ARH3</fullName>
        <ecNumber evidence="2">3.2.1.143</ecNumber>
    </recommendedName>
    <alternativeName>
        <fullName evidence="5">ADP-ribose glycohydrolase ARH3</fullName>
    </alternativeName>
    <alternativeName>
        <fullName evidence="6">ADP-ribosylhydrolase 3</fullName>
    </alternativeName>
    <alternativeName>
        <fullName evidence="9">O-acetyl-ADP-ribose deacetylase ARH3</fullName>
    </alternativeName>
    <alternativeName>
        <fullName evidence="10">Poly(ADP-ribose) glycohydrolase ARH3</fullName>
    </alternativeName>
    <alternativeName>
        <fullName evidence="8">[Protein ADP-ribosylarginine] hydrolase-like protein 2</fullName>
    </alternativeName>
    <alternativeName>
        <fullName evidence="7">[Protein ADP-ribosylserine] hydrolase</fullName>
    </alternativeName>
</protein>
<organism evidence="13">
    <name type="scientific">Caligus rogercresseyi</name>
    <name type="common">Sea louse</name>
    <dbReference type="NCBI Taxonomy" id="217165"/>
    <lineage>
        <taxon>Eukaryota</taxon>
        <taxon>Metazoa</taxon>
        <taxon>Ecdysozoa</taxon>
        <taxon>Arthropoda</taxon>
        <taxon>Crustacea</taxon>
        <taxon>Multicrustacea</taxon>
        <taxon>Hexanauplia</taxon>
        <taxon>Copepoda</taxon>
        <taxon>Siphonostomatoida</taxon>
        <taxon>Caligidae</taxon>
        <taxon>Caligus</taxon>
    </lineage>
</organism>
<dbReference type="GO" id="GO:0005739">
    <property type="term" value="C:mitochondrion"/>
    <property type="evidence" value="ECO:0007669"/>
    <property type="project" value="TreeGrafter"/>
</dbReference>
<feature type="binding site" evidence="12">
    <location>
        <position position="69"/>
    </location>
    <ligand>
        <name>Mg(2+)</name>
        <dbReference type="ChEBI" id="CHEBI:18420"/>
        <label>1</label>
    </ligand>
</feature>
<evidence type="ECO:0000256" key="12">
    <source>
        <dbReference type="PIRSR" id="PIRSR605502-1"/>
    </source>
</evidence>
<comment type="catalytic activity">
    <reaction evidence="11">
        <text>alpha-NAD(+) + H2O = ADP-D-ribose + nicotinamide + H(+)</text>
        <dbReference type="Rhea" id="RHEA:68792"/>
        <dbReference type="ChEBI" id="CHEBI:15377"/>
        <dbReference type="ChEBI" id="CHEBI:15378"/>
        <dbReference type="ChEBI" id="CHEBI:17154"/>
        <dbReference type="ChEBI" id="CHEBI:57967"/>
        <dbReference type="ChEBI" id="CHEBI:77017"/>
    </reaction>
</comment>
<evidence type="ECO:0000256" key="9">
    <source>
        <dbReference type="ARBA" id="ARBA00043187"/>
    </source>
</evidence>
<accession>C1BNI2</accession>
<dbReference type="Pfam" id="PF03747">
    <property type="entry name" value="ADP_ribosyl_GH"/>
    <property type="match status" value="1"/>
</dbReference>
<dbReference type="EC" id="3.2.1.143" evidence="2"/>